<feature type="domain" description="Exocyst complex subunit Exo70 C-terminal" evidence="8">
    <location>
        <begin position="327"/>
        <end position="685"/>
    </location>
</feature>
<keyword evidence="5" id="KW-0653">Protein transport</keyword>
<evidence type="ECO:0000259" key="8">
    <source>
        <dbReference type="Pfam" id="PF03081"/>
    </source>
</evidence>
<accession>A0A8C9EN65</accession>
<protein>
    <recommendedName>
        <fullName evidence="4 5">Exocyst complex component 7</fullName>
    </recommendedName>
    <alternativeName>
        <fullName evidence="5">Exocyst complex component Exo70</fullName>
    </alternativeName>
</protein>
<evidence type="ECO:0000313" key="9">
    <source>
        <dbReference type="Ensembl" id="ENSPSTP00000003086.1"/>
    </source>
</evidence>
<dbReference type="PANTHER" id="PTHR12542:SF41">
    <property type="entry name" value="EXOCYST COMPLEX COMPONENT 7"/>
    <property type="match status" value="1"/>
</dbReference>
<organism evidence="9 10">
    <name type="scientific">Pavo cristatus</name>
    <name type="common">Indian peafowl</name>
    <name type="synonym">Blue peafowl</name>
    <dbReference type="NCBI Taxonomy" id="9049"/>
    <lineage>
        <taxon>Eukaryota</taxon>
        <taxon>Metazoa</taxon>
        <taxon>Chordata</taxon>
        <taxon>Craniata</taxon>
        <taxon>Vertebrata</taxon>
        <taxon>Euteleostomi</taxon>
        <taxon>Archelosauria</taxon>
        <taxon>Archosauria</taxon>
        <taxon>Dinosauria</taxon>
        <taxon>Saurischia</taxon>
        <taxon>Theropoda</taxon>
        <taxon>Coelurosauria</taxon>
        <taxon>Aves</taxon>
        <taxon>Neognathae</taxon>
        <taxon>Galloanserae</taxon>
        <taxon>Galliformes</taxon>
        <taxon>Phasianidae</taxon>
        <taxon>Phasianinae</taxon>
        <taxon>Pavo</taxon>
    </lineage>
</organism>
<evidence type="ECO:0000256" key="7">
    <source>
        <dbReference type="SAM" id="MobiDB-lite"/>
    </source>
</evidence>
<dbReference type="Gene3D" id="1.20.1280.170">
    <property type="entry name" value="Exocyst complex component Exo70"/>
    <property type="match status" value="1"/>
</dbReference>
<dbReference type="AlphaFoldDB" id="A0A8C9EN65"/>
<reference evidence="9" key="1">
    <citation type="submission" date="2025-08" db="UniProtKB">
        <authorList>
            <consortium name="Ensembl"/>
        </authorList>
    </citation>
    <scope>IDENTIFICATION</scope>
</reference>
<dbReference type="GO" id="GO:0005546">
    <property type="term" value="F:phosphatidylinositol-4,5-bisphosphate binding"/>
    <property type="evidence" value="ECO:0007669"/>
    <property type="project" value="InterPro"/>
</dbReference>
<dbReference type="Proteomes" id="UP000694428">
    <property type="component" value="Unplaced"/>
</dbReference>
<evidence type="ECO:0000256" key="1">
    <source>
        <dbReference type="ARBA" id="ARBA00006756"/>
    </source>
</evidence>
<name>A0A8C9EN65_PAVCR</name>
<dbReference type="Pfam" id="PF03081">
    <property type="entry name" value="Exo70_C"/>
    <property type="match status" value="1"/>
</dbReference>
<keyword evidence="6" id="KW-0175">Coiled coil</keyword>
<keyword evidence="3 5" id="KW-0268">Exocytosis</keyword>
<dbReference type="InterPro" id="IPR016159">
    <property type="entry name" value="Cullin_repeat-like_dom_sf"/>
</dbReference>
<evidence type="ECO:0000256" key="6">
    <source>
        <dbReference type="SAM" id="Coils"/>
    </source>
</evidence>
<evidence type="ECO:0000256" key="2">
    <source>
        <dbReference type="ARBA" id="ARBA00022448"/>
    </source>
</evidence>
<dbReference type="SUPFAM" id="SSF74788">
    <property type="entry name" value="Cullin repeat-like"/>
    <property type="match status" value="1"/>
</dbReference>
<comment type="function">
    <text evidence="5">Component of the exocyst complex involved in the docking of exocytic vesicles with fusion sites on the plasma membrane.</text>
</comment>
<dbReference type="GO" id="GO:0006887">
    <property type="term" value="P:exocytosis"/>
    <property type="evidence" value="ECO:0007669"/>
    <property type="project" value="UniProtKB-KW"/>
</dbReference>
<evidence type="ECO:0000256" key="5">
    <source>
        <dbReference type="RuleBase" id="RU365026"/>
    </source>
</evidence>
<dbReference type="Ensembl" id="ENSPSTT00000003236.1">
    <property type="protein sequence ID" value="ENSPSTP00000003086.1"/>
    <property type="gene ID" value="ENSPSTG00000002256.1"/>
</dbReference>
<evidence type="ECO:0000256" key="4">
    <source>
        <dbReference type="ARBA" id="ARBA00026169"/>
    </source>
</evidence>
<comment type="similarity">
    <text evidence="1 5">Belongs to the EXO70 family.</text>
</comment>
<keyword evidence="10" id="KW-1185">Reference proteome</keyword>
<dbReference type="PANTHER" id="PTHR12542">
    <property type="entry name" value="EXOCYST COMPLEX PROTEIN EXO70"/>
    <property type="match status" value="1"/>
</dbReference>
<dbReference type="GO" id="GO:0000145">
    <property type="term" value="C:exocyst"/>
    <property type="evidence" value="ECO:0007669"/>
    <property type="project" value="InterPro"/>
</dbReference>
<proteinExistence type="inferred from homology"/>
<sequence length="744" mass="84857">MALCVSAHAQRALPLPRWRRGGDRPEEGCGSGVALWSAALAPRSTMIPTEEMSARRREIEDKLKQEEETLSFIKESLEKSDQLTKNMVSILSSFESRLMKLENSIIPVHKQTENLQRLQENVEKTLSCLDHVISYYHVAKDTEKIIKEGPTGRLEEYLNCMDKIQKAVEYFQDNNPDSPELNRVKSLFERGKESLESEFRSLMTRHTKPVPPILILDLISGDDEMDTQEEMSLEHLPESVLHDVIRISGWLVENGRNQDFMTVYFQIRSVQLDRSIKGLKDHFRKSSSSAGVPYSPAIQNKRKDTPTKKPIKRPGRDDVFDIEIDAYIHCVSAFVKLAQSEYQLLTEIVPEHHQKKTFDSLIQESLDNLIMEGDNIVSAARKAIIRHDYSAVLTIFPILKHLKQMKPEFDQVLQGTAAGTKNKLPGLITSMETTGAKALEEFADNIKNDPDKEYNMPKDGTVHELTSNAILFLQQLLDFQETAGAMLASQETSSSASSYSSEFSRRLLSTYICKVLGNLQLNLLSKSKVYEDPALSAIFLHNNYNYILKSLEKSELIQLVAVTQKTAERSYRELIEQQIQTYQRSWLKVTDYISERNLPVFQPGVKLKDKERQMIKERFKGFNDGLEELCKIQKAWAIPDVEQRDKIRRAQKTIVKETYGAFLSRYSNVPFTKNPEKYIKYQVDQGSKRSLSNLAGMETWDRIPADFLLLQFATGSQVQQKAGLGLENLSPPGFHCRKFGTVSV</sequence>
<keyword evidence="2 5" id="KW-0813">Transport</keyword>
<evidence type="ECO:0000256" key="3">
    <source>
        <dbReference type="ARBA" id="ARBA00022483"/>
    </source>
</evidence>
<feature type="region of interest" description="Disordered" evidence="7">
    <location>
        <begin position="284"/>
        <end position="314"/>
    </location>
</feature>
<feature type="coiled-coil region" evidence="6">
    <location>
        <begin position="49"/>
        <end position="76"/>
    </location>
</feature>
<dbReference type="Pfam" id="PF20669">
    <property type="entry name" value="Exo70_N"/>
    <property type="match status" value="1"/>
</dbReference>
<dbReference type="GO" id="GO:0015031">
    <property type="term" value="P:protein transport"/>
    <property type="evidence" value="ECO:0007669"/>
    <property type="project" value="UniProtKB-KW"/>
</dbReference>
<reference evidence="9" key="2">
    <citation type="submission" date="2025-09" db="UniProtKB">
        <authorList>
            <consortium name="Ensembl"/>
        </authorList>
    </citation>
    <scope>IDENTIFICATION</scope>
</reference>
<dbReference type="InterPro" id="IPR046364">
    <property type="entry name" value="Exo70_C"/>
</dbReference>
<evidence type="ECO:0000313" key="10">
    <source>
        <dbReference type="Proteomes" id="UP000694428"/>
    </source>
</evidence>
<dbReference type="InterPro" id="IPR004140">
    <property type="entry name" value="Exo70"/>
</dbReference>